<dbReference type="Proteomes" id="UP000053477">
    <property type="component" value="Unassembled WGS sequence"/>
</dbReference>
<protein>
    <submittedName>
        <fullName evidence="2">Thioredoxin-like protein</fullName>
    </submittedName>
</protein>
<dbReference type="InterPro" id="IPR001853">
    <property type="entry name" value="DSBA-like_thioredoxin_dom"/>
</dbReference>
<keyword evidence="3" id="KW-1185">Reference proteome</keyword>
<name>A0A0H2SMG4_9AGAM</name>
<evidence type="ECO:0000313" key="3">
    <source>
        <dbReference type="Proteomes" id="UP000053477"/>
    </source>
</evidence>
<organism evidence="2 3">
    <name type="scientific">Schizopora paradoxa</name>
    <dbReference type="NCBI Taxonomy" id="27342"/>
    <lineage>
        <taxon>Eukaryota</taxon>
        <taxon>Fungi</taxon>
        <taxon>Dikarya</taxon>
        <taxon>Basidiomycota</taxon>
        <taxon>Agaricomycotina</taxon>
        <taxon>Agaricomycetes</taxon>
        <taxon>Hymenochaetales</taxon>
        <taxon>Schizoporaceae</taxon>
        <taxon>Schizopora</taxon>
    </lineage>
</organism>
<dbReference type="GO" id="GO:0016491">
    <property type="term" value="F:oxidoreductase activity"/>
    <property type="evidence" value="ECO:0007669"/>
    <property type="project" value="InterPro"/>
</dbReference>
<accession>A0A0H2SMG4</accession>
<proteinExistence type="predicted"/>
<reference evidence="2 3" key="1">
    <citation type="submission" date="2015-04" db="EMBL/GenBank/DDBJ databases">
        <title>Complete genome sequence of Schizopora paradoxa KUC8140, a cosmopolitan wood degrader in East Asia.</title>
        <authorList>
            <consortium name="DOE Joint Genome Institute"/>
            <person name="Min B."/>
            <person name="Park H."/>
            <person name="Jang Y."/>
            <person name="Kim J.-J."/>
            <person name="Kim K.H."/>
            <person name="Pangilinan J."/>
            <person name="Lipzen A."/>
            <person name="Riley R."/>
            <person name="Grigoriev I.V."/>
            <person name="Spatafora J.W."/>
            <person name="Choi I.-G."/>
        </authorList>
    </citation>
    <scope>NUCLEOTIDE SEQUENCE [LARGE SCALE GENOMIC DNA]</scope>
    <source>
        <strain evidence="2 3">KUC8140</strain>
    </source>
</reference>
<dbReference type="SUPFAM" id="SSF52833">
    <property type="entry name" value="Thioredoxin-like"/>
    <property type="match status" value="1"/>
</dbReference>
<dbReference type="InParanoid" id="A0A0H2SMG4"/>
<dbReference type="Gene3D" id="3.40.30.10">
    <property type="entry name" value="Glutaredoxin"/>
    <property type="match status" value="1"/>
</dbReference>
<dbReference type="CDD" id="cd03024">
    <property type="entry name" value="DsbA_FrnE"/>
    <property type="match status" value="1"/>
</dbReference>
<dbReference type="AlphaFoldDB" id="A0A0H2SMG4"/>
<sequence>MSTATNPAEPRTIRVDVTSDSICPFCFLGKRKLERAVEIANNEKGLNVKLDIQYHPFLLDPTLTTDKPVDKRERYYEKFGKERFVQMENMMKERGKEVGINFSYGGKLRQTTDSHRLFALAYDKGGEKMQQDLVERIFAGYFEQEKDVGDADFLAEQAVQASVFANVDEAKAWLKSDAKITEVAKGIREAQMMGITGVPFFVLNKKYALSGAQDPEVFVEVFERLSGQQETRQVAPGMVC</sequence>
<dbReference type="OrthoDB" id="1930760at2759"/>
<evidence type="ECO:0000259" key="1">
    <source>
        <dbReference type="Pfam" id="PF01323"/>
    </source>
</evidence>
<gene>
    <name evidence="2" type="ORF">SCHPADRAFT_899909</name>
</gene>
<dbReference type="PANTHER" id="PTHR13887">
    <property type="entry name" value="GLUTATHIONE S-TRANSFERASE KAPPA"/>
    <property type="match status" value="1"/>
</dbReference>
<dbReference type="EMBL" id="KQ085896">
    <property type="protein sequence ID" value="KLO18296.1"/>
    <property type="molecule type" value="Genomic_DNA"/>
</dbReference>
<dbReference type="InterPro" id="IPR036249">
    <property type="entry name" value="Thioredoxin-like_sf"/>
</dbReference>
<dbReference type="Pfam" id="PF01323">
    <property type="entry name" value="DSBA"/>
    <property type="match status" value="1"/>
</dbReference>
<dbReference type="PANTHER" id="PTHR13887:SF41">
    <property type="entry name" value="THIOREDOXIN SUPERFAMILY PROTEIN"/>
    <property type="match status" value="1"/>
</dbReference>
<evidence type="ECO:0000313" key="2">
    <source>
        <dbReference type="EMBL" id="KLO18296.1"/>
    </source>
</evidence>
<feature type="domain" description="DSBA-like thioredoxin" evidence="1">
    <location>
        <begin position="15"/>
        <end position="220"/>
    </location>
</feature>